<dbReference type="Gene3D" id="3.40.50.720">
    <property type="entry name" value="NAD(P)-binding Rossmann-like Domain"/>
    <property type="match status" value="1"/>
</dbReference>
<dbReference type="SUPFAM" id="SSF51735">
    <property type="entry name" value="NAD(P)-binding Rossmann-fold domains"/>
    <property type="match status" value="1"/>
</dbReference>
<evidence type="ECO:0000256" key="1">
    <source>
        <dbReference type="ARBA" id="ARBA00006484"/>
    </source>
</evidence>
<dbReference type="InterPro" id="IPR020904">
    <property type="entry name" value="Sc_DH/Rdtase_CS"/>
</dbReference>
<reference evidence="2 3" key="1">
    <citation type="submission" date="2024-06" db="EMBL/GenBank/DDBJ databases">
        <title>The Natural Products Discovery Center: Release of the First 8490 Sequenced Strains for Exploring Actinobacteria Biosynthetic Diversity.</title>
        <authorList>
            <person name="Kalkreuter E."/>
            <person name="Kautsar S.A."/>
            <person name="Yang D."/>
            <person name="Bader C.D."/>
            <person name="Teijaro C.N."/>
            <person name="Fluegel L."/>
            <person name="Davis C.M."/>
            <person name="Simpson J.R."/>
            <person name="Lauterbach L."/>
            <person name="Steele A.D."/>
            <person name="Gui C."/>
            <person name="Meng S."/>
            <person name="Li G."/>
            <person name="Viehrig K."/>
            <person name="Ye F."/>
            <person name="Su P."/>
            <person name="Kiefer A.F."/>
            <person name="Nichols A."/>
            <person name="Cepeda A.J."/>
            <person name="Yan W."/>
            <person name="Fan B."/>
            <person name="Jiang Y."/>
            <person name="Adhikari A."/>
            <person name="Zheng C.-J."/>
            <person name="Schuster L."/>
            <person name="Cowan T.M."/>
            <person name="Smanski M.J."/>
            <person name="Chevrette M.G."/>
            <person name="De Carvalho L.P.S."/>
            <person name="Shen B."/>
        </authorList>
    </citation>
    <scope>NUCLEOTIDE SEQUENCE [LARGE SCALE GENOMIC DNA]</scope>
    <source>
        <strain evidence="2 3">NPDC048946</strain>
    </source>
</reference>
<dbReference type="EMBL" id="JBEZFP010000152">
    <property type="protein sequence ID" value="MEU8139063.1"/>
    <property type="molecule type" value="Genomic_DNA"/>
</dbReference>
<organism evidence="2 3">
    <name type="scientific">Streptodolium elevatio</name>
    <dbReference type="NCBI Taxonomy" id="3157996"/>
    <lineage>
        <taxon>Bacteria</taxon>
        <taxon>Bacillati</taxon>
        <taxon>Actinomycetota</taxon>
        <taxon>Actinomycetes</taxon>
        <taxon>Kitasatosporales</taxon>
        <taxon>Streptomycetaceae</taxon>
        <taxon>Streptodolium</taxon>
    </lineage>
</organism>
<dbReference type="PRINTS" id="PR00081">
    <property type="entry name" value="GDHRDH"/>
</dbReference>
<gene>
    <name evidence="2" type="ORF">AB0C36_36890</name>
</gene>
<dbReference type="PROSITE" id="PS00061">
    <property type="entry name" value="ADH_SHORT"/>
    <property type="match status" value="1"/>
</dbReference>
<evidence type="ECO:0000313" key="3">
    <source>
        <dbReference type="Proteomes" id="UP001551482"/>
    </source>
</evidence>
<comment type="similarity">
    <text evidence="1">Belongs to the short-chain dehydrogenases/reductases (SDR) family.</text>
</comment>
<dbReference type="CDD" id="cd05233">
    <property type="entry name" value="SDR_c"/>
    <property type="match status" value="1"/>
</dbReference>
<name>A0ABV3DTI3_9ACTN</name>
<dbReference type="GO" id="GO:0016491">
    <property type="term" value="F:oxidoreductase activity"/>
    <property type="evidence" value="ECO:0007669"/>
    <property type="project" value="UniProtKB-KW"/>
</dbReference>
<proteinExistence type="inferred from homology"/>
<dbReference type="RefSeq" id="WP_358362912.1">
    <property type="nucleotide sequence ID" value="NZ_JBEZFP010000152.1"/>
</dbReference>
<sequence>MAEAVDRYARLDVLANVAGVARAEHMLQVSEVDYRRMMAINTDACFFLSQAAIPHLLEADGNIVNVASNAGLMGQAYTVAYCMSKGALVQMTRSLAWEFVKTPLRVNAIAPGGVETPLVSGYQMPPDVDFELMMRYTTPRPMAQAEDVAALLCFVASDEARNINGAVLSTDSGVTAG</sequence>
<keyword evidence="2" id="KW-0560">Oxidoreductase</keyword>
<dbReference type="Pfam" id="PF13561">
    <property type="entry name" value="adh_short_C2"/>
    <property type="match status" value="1"/>
</dbReference>
<accession>A0ABV3DTI3</accession>
<dbReference type="PRINTS" id="PR00080">
    <property type="entry name" value="SDRFAMILY"/>
</dbReference>
<dbReference type="PANTHER" id="PTHR43975">
    <property type="entry name" value="ZGC:101858"/>
    <property type="match status" value="1"/>
</dbReference>
<comment type="caution">
    <text evidence="2">The sequence shown here is derived from an EMBL/GenBank/DDBJ whole genome shotgun (WGS) entry which is preliminary data.</text>
</comment>
<evidence type="ECO:0000313" key="2">
    <source>
        <dbReference type="EMBL" id="MEU8139063.1"/>
    </source>
</evidence>
<protein>
    <submittedName>
        <fullName evidence="2">SDR family oxidoreductase</fullName>
        <ecNumber evidence="2">1.-.-.-</ecNumber>
    </submittedName>
</protein>
<dbReference type="InterPro" id="IPR036291">
    <property type="entry name" value="NAD(P)-bd_dom_sf"/>
</dbReference>
<dbReference type="PANTHER" id="PTHR43975:SF2">
    <property type="entry name" value="EG:BACR7A4.14 PROTEIN-RELATED"/>
    <property type="match status" value="1"/>
</dbReference>
<dbReference type="InterPro" id="IPR002347">
    <property type="entry name" value="SDR_fam"/>
</dbReference>
<keyword evidence="3" id="KW-1185">Reference proteome</keyword>
<dbReference type="Proteomes" id="UP001551482">
    <property type="component" value="Unassembled WGS sequence"/>
</dbReference>
<dbReference type="EC" id="1.-.-.-" evidence="2"/>